<protein>
    <submittedName>
        <fullName evidence="1">Uncharacterized protein</fullName>
    </submittedName>
</protein>
<dbReference type="OrthoDB" id="6161818at2"/>
<evidence type="ECO:0000313" key="2">
    <source>
        <dbReference type="Proteomes" id="UP000321272"/>
    </source>
</evidence>
<accession>A0A5B8SQJ7</accession>
<proteinExistence type="predicted"/>
<reference evidence="1 2" key="1">
    <citation type="submission" date="2019-06" db="EMBL/GenBank/DDBJ databases">
        <title>Genome analyses of bacteria isolated from kimchi.</title>
        <authorList>
            <person name="Lee S."/>
            <person name="Ahn S."/>
            <person name="Roh S."/>
        </authorList>
    </citation>
    <scope>NUCLEOTIDE SEQUENCE [LARGE SCALE GENOMIC DNA]</scope>
    <source>
        <strain evidence="1 2">CBA4606</strain>
    </source>
</reference>
<gene>
    <name evidence="1" type="ORF">FGL86_07565</name>
</gene>
<dbReference type="KEGG" id="paur:FGL86_07565"/>
<name>A0A5B8SQJ7_9GAMM</name>
<dbReference type="RefSeq" id="WP_147184002.1">
    <property type="nucleotide sequence ID" value="NZ_CP042382.1"/>
</dbReference>
<dbReference type="EMBL" id="CP042382">
    <property type="protein sequence ID" value="QEA38946.1"/>
    <property type="molecule type" value="Genomic_DNA"/>
</dbReference>
<dbReference type="AlphaFoldDB" id="A0A5B8SQJ7"/>
<dbReference type="Proteomes" id="UP000321272">
    <property type="component" value="Chromosome"/>
</dbReference>
<organism evidence="1 2">
    <name type="scientific">Pistricoccus aurantiacus</name>
    <dbReference type="NCBI Taxonomy" id="1883414"/>
    <lineage>
        <taxon>Bacteria</taxon>
        <taxon>Pseudomonadati</taxon>
        <taxon>Pseudomonadota</taxon>
        <taxon>Gammaproteobacteria</taxon>
        <taxon>Oceanospirillales</taxon>
        <taxon>Halomonadaceae</taxon>
        <taxon>Pistricoccus</taxon>
    </lineage>
</organism>
<evidence type="ECO:0000313" key="1">
    <source>
        <dbReference type="EMBL" id="QEA38946.1"/>
    </source>
</evidence>
<sequence length="175" mass="20367">MISGKKLSNKGYFAEEVLAKSQLKEIERMSLYQNITLAFLPFNIGISRLMKELEKESDARINRLEEITISLQLSEAIAPFTRKTIPEKPYDRRHFFVINTTMAMDILEQVWQHEYRAQCFYEWLKAGNATAGLDKLLADFIRQAKNQAHILQDAKAEVSLQGQWRRDQGMLKRIS</sequence>
<keyword evidence="2" id="KW-1185">Reference proteome</keyword>